<evidence type="ECO:0000259" key="1">
    <source>
        <dbReference type="Pfam" id="PF13456"/>
    </source>
</evidence>
<dbReference type="PANTHER" id="PTHR46387:SF2">
    <property type="entry name" value="RIBONUCLEASE HI"/>
    <property type="match status" value="1"/>
</dbReference>
<dbReference type="AlphaFoldDB" id="T0YSZ8"/>
<dbReference type="SUPFAM" id="SSF53098">
    <property type="entry name" value="Ribonuclease H-like"/>
    <property type="match status" value="1"/>
</dbReference>
<proteinExistence type="predicted"/>
<comment type="caution">
    <text evidence="2">The sequence shown here is derived from an EMBL/GenBank/DDBJ whole genome shotgun (WGS) entry which is preliminary data.</text>
</comment>
<protein>
    <submittedName>
        <fullName evidence="2">Ribonuclease H</fullName>
    </submittedName>
</protein>
<dbReference type="InterPro" id="IPR036397">
    <property type="entry name" value="RNaseH_sf"/>
</dbReference>
<sequence length="68" mass="8182">VSVRSDSELMVKQMLGEYKIRQEGLQALFVEARRLFLRFRHWSITHVPREQNRRADELANLSIDRKTR</sequence>
<accession>T0YSZ8</accession>
<dbReference type="EMBL" id="AUZX01012606">
    <property type="protein sequence ID" value="EQD38691.1"/>
    <property type="molecule type" value="Genomic_DNA"/>
</dbReference>
<dbReference type="PANTHER" id="PTHR46387">
    <property type="entry name" value="POLYNUCLEOTIDYL TRANSFERASE, RIBONUCLEASE H-LIKE SUPERFAMILY PROTEIN"/>
    <property type="match status" value="1"/>
</dbReference>
<dbReference type="GO" id="GO:0003676">
    <property type="term" value="F:nucleic acid binding"/>
    <property type="evidence" value="ECO:0007669"/>
    <property type="project" value="InterPro"/>
</dbReference>
<reference evidence="2" key="1">
    <citation type="submission" date="2013-08" db="EMBL/GenBank/DDBJ databases">
        <authorList>
            <person name="Mendez C."/>
            <person name="Richter M."/>
            <person name="Ferrer M."/>
            <person name="Sanchez J."/>
        </authorList>
    </citation>
    <scope>NUCLEOTIDE SEQUENCE</scope>
</reference>
<reference evidence="2" key="2">
    <citation type="journal article" date="2014" name="ISME J.">
        <title>Microbial stratification in low pH oxic and suboxic macroscopic growths along an acid mine drainage.</title>
        <authorList>
            <person name="Mendez-Garcia C."/>
            <person name="Mesa V."/>
            <person name="Sprenger R.R."/>
            <person name="Richter M."/>
            <person name="Diez M.S."/>
            <person name="Solano J."/>
            <person name="Bargiela R."/>
            <person name="Golyshina O.V."/>
            <person name="Manteca A."/>
            <person name="Ramos J.L."/>
            <person name="Gallego J.R."/>
            <person name="Llorente I."/>
            <person name="Martins Dos Santos V.A."/>
            <person name="Jensen O.N."/>
            <person name="Pelaez A.I."/>
            <person name="Sanchez J."/>
            <person name="Ferrer M."/>
        </authorList>
    </citation>
    <scope>NUCLEOTIDE SEQUENCE</scope>
</reference>
<dbReference type="InterPro" id="IPR012337">
    <property type="entry name" value="RNaseH-like_sf"/>
</dbReference>
<dbReference type="Pfam" id="PF13456">
    <property type="entry name" value="RVT_3"/>
    <property type="match status" value="1"/>
</dbReference>
<dbReference type="Gene3D" id="3.30.420.10">
    <property type="entry name" value="Ribonuclease H-like superfamily/Ribonuclease H"/>
    <property type="match status" value="1"/>
</dbReference>
<organism evidence="2">
    <name type="scientific">mine drainage metagenome</name>
    <dbReference type="NCBI Taxonomy" id="410659"/>
    <lineage>
        <taxon>unclassified sequences</taxon>
        <taxon>metagenomes</taxon>
        <taxon>ecological metagenomes</taxon>
    </lineage>
</organism>
<name>T0YSZ8_9ZZZZ</name>
<dbReference type="GO" id="GO:0004523">
    <property type="term" value="F:RNA-DNA hybrid ribonuclease activity"/>
    <property type="evidence" value="ECO:0007669"/>
    <property type="project" value="InterPro"/>
</dbReference>
<gene>
    <name evidence="2" type="ORF">B1A_17152</name>
</gene>
<feature type="domain" description="RNase H type-1" evidence="1">
    <location>
        <begin position="2"/>
        <end position="61"/>
    </location>
</feature>
<dbReference type="InterPro" id="IPR002156">
    <property type="entry name" value="RNaseH_domain"/>
</dbReference>
<feature type="non-terminal residue" evidence="2">
    <location>
        <position position="1"/>
    </location>
</feature>
<evidence type="ECO:0000313" key="2">
    <source>
        <dbReference type="EMBL" id="EQD38691.1"/>
    </source>
</evidence>